<feature type="domain" description="Cytochrome b561" evidence="13">
    <location>
        <begin position="193"/>
        <end position="394"/>
    </location>
</feature>
<dbReference type="EMBL" id="RXIC02000022">
    <property type="protein sequence ID" value="KAB1215167.1"/>
    <property type="molecule type" value="Genomic_DNA"/>
</dbReference>
<dbReference type="PIRSF" id="PIRSF037471">
    <property type="entry name" value="UCP037471"/>
    <property type="match status" value="1"/>
</dbReference>
<name>A0A6A1VTA0_9ROSI</name>
<keyword evidence="4 11" id="KW-0732">Signal</keyword>
<dbReference type="InterPro" id="IPR045265">
    <property type="entry name" value="AIR12_DOMON"/>
</dbReference>
<dbReference type="InterPro" id="IPR005018">
    <property type="entry name" value="DOMON_domain"/>
</dbReference>
<evidence type="ECO:0000256" key="9">
    <source>
        <dbReference type="SAM" id="MobiDB-lite"/>
    </source>
</evidence>
<feature type="transmembrane region" description="Helical" evidence="10">
    <location>
        <begin position="304"/>
        <end position="324"/>
    </location>
</feature>
<dbReference type="GO" id="GO:0046872">
    <property type="term" value="F:metal ion binding"/>
    <property type="evidence" value="ECO:0007669"/>
    <property type="project" value="UniProtKB-KW"/>
</dbReference>
<gene>
    <name evidence="14" type="ORF">CJ030_MR4G001389</name>
</gene>
<feature type="chain" id="PRO_5025414367" evidence="11">
    <location>
        <begin position="26"/>
        <end position="457"/>
    </location>
</feature>
<dbReference type="InterPro" id="IPR017214">
    <property type="entry name" value="UCP037471"/>
</dbReference>
<evidence type="ECO:0000256" key="4">
    <source>
        <dbReference type="ARBA" id="ARBA00022729"/>
    </source>
</evidence>
<keyword evidence="8" id="KW-0408">Iron</keyword>
<keyword evidence="8" id="KW-0479">Metal-binding</keyword>
<dbReference type="InterPro" id="IPR006593">
    <property type="entry name" value="Cyt_b561/ferric_Rdtase_TM"/>
</dbReference>
<keyword evidence="15" id="KW-1185">Reference proteome</keyword>
<evidence type="ECO:0000313" key="15">
    <source>
        <dbReference type="Proteomes" id="UP000516437"/>
    </source>
</evidence>
<feature type="compositionally biased region" description="Basic and acidic residues" evidence="9">
    <location>
        <begin position="432"/>
        <end position="457"/>
    </location>
</feature>
<evidence type="ECO:0000256" key="2">
    <source>
        <dbReference type="ARBA" id="ARBA00022448"/>
    </source>
</evidence>
<evidence type="ECO:0000256" key="11">
    <source>
        <dbReference type="SAM" id="SignalP"/>
    </source>
</evidence>
<dbReference type="PROSITE" id="PS50836">
    <property type="entry name" value="DOMON"/>
    <property type="match status" value="1"/>
</dbReference>
<evidence type="ECO:0000259" key="13">
    <source>
        <dbReference type="PROSITE" id="PS50939"/>
    </source>
</evidence>
<keyword evidence="7 10" id="KW-0472">Membrane</keyword>
<protein>
    <submittedName>
        <fullName evidence="14">Auxin-induced in root cultures protein 12</fullName>
    </submittedName>
</protein>
<comment type="subcellular location">
    <subcellularLocation>
        <location evidence="1">Membrane</location>
    </subcellularLocation>
</comment>
<evidence type="ECO:0000256" key="6">
    <source>
        <dbReference type="ARBA" id="ARBA00022989"/>
    </source>
</evidence>
<dbReference type="Gene3D" id="1.20.120.1770">
    <property type="match status" value="1"/>
</dbReference>
<keyword evidence="5" id="KW-0249">Electron transport</keyword>
<feature type="region of interest" description="Disordered" evidence="9">
    <location>
        <begin position="399"/>
        <end position="457"/>
    </location>
</feature>
<keyword evidence="2" id="KW-0813">Transport</keyword>
<dbReference type="GO" id="GO:0016020">
    <property type="term" value="C:membrane"/>
    <property type="evidence" value="ECO:0007669"/>
    <property type="project" value="UniProtKB-SubCell"/>
</dbReference>
<keyword evidence="3 10" id="KW-0812">Transmembrane</keyword>
<feature type="domain" description="DOMON" evidence="12">
    <location>
        <begin position="50"/>
        <end position="177"/>
    </location>
</feature>
<feature type="binding site" description="axial binding residue" evidence="8">
    <location>
        <position position="231"/>
    </location>
    <ligand>
        <name>heme b</name>
        <dbReference type="ChEBI" id="CHEBI:60344"/>
        <label>1</label>
    </ligand>
    <ligandPart>
        <name>Fe</name>
        <dbReference type="ChEBI" id="CHEBI:18248"/>
    </ligandPart>
</feature>
<evidence type="ECO:0000256" key="10">
    <source>
        <dbReference type="SAM" id="Phobius"/>
    </source>
</evidence>
<dbReference type="PROSITE" id="PS50939">
    <property type="entry name" value="CYTOCHROME_B561"/>
    <property type="match status" value="1"/>
</dbReference>
<feature type="transmembrane region" description="Helical" evidence="10">
    <location>
        <begin position="232"/>
        <end position="253"/>
    </location>
</feature>
<sequence>MSSSTKPAIQALAFLSYLLFPIASSTYCSRDFYKLAKHISPTGCKKLPTLGAEFGWNYVYSNNSLNETRFRMILGVKLDYEMGWLAWGVNPGKTPQMVGTRAIIGIRLQNESLVIKTYNITADTKLGCRIQPSEIDVNVSNMVVQYIKETSHLVIQAIVALPMEYNISRLNHVWQVGGYHAKDVQPNYDEDEQPKKHAMLLQNVDSTETIDLKTGRSYDTKTHRRPLRTVHGVLNILGGGVLLPIGVLFARYLRTYTFGIKEDRWFNLHRFCQIAGSVLLAAGGSIGVSLGSSSKYYVFTTHRLLAIFILTFTGLQVLALRLIPKEYDEYRKPWNMYHHFLGYALLALISVNIFYGISILRPDNKRWKWAYIGILIAFGVIVLGLEVCNWTQFFEEKRKEKSGTEGKGPDKIPTVKSENEGKGPDKIPTVKSENEGKGPDKSPQDSNWKPDKSRSPQ</sequence>
<reference evidence="14 15" key="1">
    <citation type="journal article" date="2019" name="Plant Biotechnol. J.">
        <title>The red bayberry genome and genetic basis of sex determination.</title>
        <authorList>
            <person name="Jia H.M."/>
            <person name="Jia H.J."/>
            <person name="Cai Q.L."/>
            <person name="Wang Y."/>
            <person name="Zhao H.B."/>
            <person name="Yang W.F."/>
            <person name="Wang G.Y."/>
            <person name="Li Y.H."/>
            <person name="Zhan D.L."/>
            <person name="Shen Y.T."/>
            <person name="Niu Q.F."/>
            <person name="Chang L."/>
            <person name="Qiu J."/>
            <person name="Zhao L."/>
            <person name="Xie H.B."/>
            <person name="Fu W.Y."/>
            <person name="Jin J."/>
            <person name="Li X.W."/>
            <person name="Jiao Y."/>
            <person name="Zhou C.C."/>
            <person name="Tu T."/>
            <person name="Chai C.Y."/>
            <person name="Gao J.L."/>
            <person name="Fan L.J."/>
            <person name="van de Weg E."/>
            <person name="Wang J.Y."/>
            <person name="Gao Z.S."/>
        </authorList>
    </citation>
    <scope>NUCLEOTIDE SEQUENCE [LARGE SCALE GENOMIC DNA]</scope>
    <source>
        <tissue evidence="14">Leaves</tissue>
    </source>
</reference>
<dbReference type="CDD" id="cd08760">
    <property type="entry name" value="Cyt_b561_FRRS1_like"/>
    <property type="match status" value="1"/>
</dbReference>
<keyword evidence="6 10" id="KW-1133">Transmembrane helix</keyword>
<organism evidence="14 15">
    <name type="scientific">Morella rubra</name>
    <name type="common">Chinese bayberry</name>
    <dbReference type="NCBI Taxonomy" id="262757"/>
    <lineage>
        <taxon>Eukaryota</taxon>
        <taxon>Viridiplantae</taxon>
        <taxon>Streptophyta</taxon>
        <taxon>Embryophyta</taxon>
        <taxon>Tracheophyta</taxon>
        <taxon>Spermatophyta</taxon>
        <taxon>Magnoliopsida</taxon>
        <taxon>eudicotyledons</taxon>
        <taxon>Gunneridae</taxon>
        <taxon>Pentapetalae</taxon>
        <taxon>rosids</taxon>
        <taxon>fabids</taxon>
        <taxon>Fagales</taxon>
        <taxon>Myricaceae</taxon>
        <taxon>Morella</taxon>
    </lineage>
</organism>
<evidence type="ECO:0000313" key="14">
    <source>
        <dbReference type="EMBL" id="KAB1215167.1"/>
    </source>
</evidence>
<dbReference type="PANTHER" id="PTHR23130">
    <property type="entry name" value="CYTOCHROME B561 AND DOMON DOMAIN-CONTAINING PROTEIN"/>
    <property type="match status" value="1"/>
</dbReference>
<feature type="compositionally biased region" description="Basic and acidic residues" evidence="9">
    <location>
        <begin position="399"/>
        <end position="410"/>
    </location>
</feature>
<evidence type="ECO:0000256" key="5">
    <source>
        <dbReference type="ARBA" id="ARBA00022982"/>
    </source>
</evidence>
<proteinExistence type="predicted"/>
<feature type="binding site" description="axial binding residue" evidence="8">
    <location>
        <position position="269"/>
    </location>
    <ligand>
        <name>heme b</name>
        <dbReference type="ChEBI" id="CHEBI:60344"/>
        <label>1</label>
    </ligand>
    <ligandPart>
        <name>Fe</name>
        <dbReference type="ChEBI" id="CHEBI:18248"/>
    </ligandPart>
</feature>
<evidence type="ECO:0000256" key="1">
    <source>
        <dbReference type="ARBA" id="ARBA00004370"/>
    </source>
</evidence>
<comment type="caution">
    <text evidence="14">The sequence shown here is derived from an EMBL/GenBank/DDBJ whole genome shotgun (WGS) entry which is preliminary data.</text>
</comment>
<dbReference type="PANTHER" id="PTHR23130:SF175">
    <property type="entry name" value="CYTOCHROME B561 AND DOMON DOMAIN-CONTAINING PROTEIN"/>
    <property type="match status" value="1"/>
</dbReference>
<feature type="transmembrane region" description="Helical" evidence="10">
    <location>
        <begin position="336"/>
        <end position="357"/>
    </location>
</feature>
<evidence type="ECO:0000256" key="8">
    <source>
        <dbReference type="PIRSR" id="PIRSR037471-1"/>
    </source>
</evidence>
<dbReference type="SMART" id="SM00665">
    <property type="entry name" value="B561"/>
    <property type="match status" value="1"/>
</dbReference>
<feature type="transmembrane region" description="Helical" evidence="10">
    <location>
        <begin position="274"/>
        <end position="292"/>
    </location>
</feature>
<dbReference type="OrthoDB" id="19261at2759"/>
<evidence type="ECO:0000259" key="12">
    <source>
        <dbReference type="PROSITE" id="PS50836"/>
    </source>
</evidence>
<accession>A0A6A1VTA0</accession>
<evidence type="ECO:0000256" key="3">
    <source>
        <dbReference type="ARBA" id="ARBA00022692"/>
    </source>
</evidence>
<dbReference type="Pfam" id="PF04526">
    <property type="entry name" value="DUF568"/>
    <property type="match status" value="1"/>
</dbReference>
<evidence type="ECO:0000256" key="7">
    <source>
        <dbReference type="ARBA" id="ARBA00023136"/>
    </source>
</evidence>
<feature type="signal peptide" evidence="11">
    <location>
        <begin position="1"/>
        <end position="25"/>
    </location>
</feature>
<dbReference type="AlphaFoldDB" id="A0A6A1VTA0"/>
<feature type="transmembrane region" description="Helical" evidence="10">
    <location>
        <begin position="369"/>
        <end position="391"/>
    </location>
</feature>
<dbReference type="Proteomes" id="UP000516437">
    <property type="component" value="Chromosome 4"/>
</dbReference>
<feature type="binding site" description="axial binding residue" evidence="8">
    <location>
        <position position="302"/>
    </location>
    <ligand>
        <name>heme b</name>
        <dbReference type="ChEBI" id="CHEBI:60344"/>
        <label>1</label>
    </ligand>
    <ligandPart>
        <name>Fe</name>
        <dbReference type="ChEBI" id="CHEBI:18248"/>
    </ligandPart>
</feature>
<feature type="binding site" description="axial binding residue" evidence="8">
    <location>
        <position position="338"/>
    </location>
    <ligand>
        <name>heme b</name>
        <dbReference type="ChEBI" id="CHEBI:60344"/>
        <label>1</label>
    </ligand>
    <ligandPart>
        <name>Fe</name>
        <dbReference type="ChEBI" id="CHEBI:18248"/>
    </ligandPart>
</feature>